<dbReference type="Proteomes" id="UP000565155">
    <property type="component" value="Unassembled WGS sequence"/>
</dbReference>
<organism evidence="1 2">
    <name type="scientific">Vibrio alginolyticus</name>
    <dbReference type="NCBI Taxonomy" id="663"/>
    <lineage>
        <taxon>Bacteria</taxon>
        <taxon>Pseudomonadati</taxon>
        <taxon>Pseudomonadota</taxon>
        <taxon>Gammaproteobacteria</taxon>
        <taxon>Vibrionales</taxon>
        <taxon>Vibrionaceae</taxon>
        <taxon>Vibrio</taxon>
    </lineage>
</organism>
<proteinExistence type="predicted"/>
<evidence type="ECO:0000313" key="1">
    <source>
        <dbReference type="EMBL" id="NMR76246.1"/>
    </source>
</evidence>
<reference evidence="1 2" key="1">
    <citation type="submission" date="2020-04" db="EMBL/GenBank/DDBJ databases">
        <title>Whole-genome sequencing of Vibrio spp. from China reveals different genetic environments of blaCTX-M-14 among diverse lineages.</title>
        <authorList>
            <person name="Zheng Z."/>
            <person name="Ye L."/>
            <person name="Chen S."/>
        </authorList>
    </citation>
    <scope>NUCLEOTIDE SEQUENCE [LARGE SCALE GENOMIC DNA]</scope>
    <source>
        <strain evidence="1 2">Vb1636</strain>
    </source>
</reference>
<accession>A0A7Y0N0J1</accession>
<name>A0A7Y0N0J1_VIBAL</name>
<sequence length="105" mass="11744">MNYLFMVIFLMITPIAYASSGVEPVPVFDWVALLITLFGEHGQVIAAWVSVALVIWSQVRQLIPPAWLAKLPNWLIDVLEFLAANKGKAGNESWNDPKHIKRVGT</sequence>
<comment type="caution">
    <text evidence="1">The sequence shown here is derived from an EMBL/GenBank/DDBJ whole genome shotgun (WGS) entry which is preliminary data.</text>
</comment>
<dbReference type="AlphaFoldDB" id="A0A7Y0N0J1"/>
<dbReference type="RefSeq" id="WP_169629107.1">
    <property type="nucleotide sequence ID" value="NZ_JABCMA010000039.1"/>
</dbReference>
<evidence type="ECO:0000313" key="2">
    <source>
        <dbReference type="Proteomes" id="UP000565155"/>
    </source>
</evidence>
<dbReference type="EMBL" id="JABCMA010000039">
    <property type="protein sequence ID" value="NMR76246.1"/>
    <property type="molecule type" value="Genomic_DNA"/>
</dbReference>
<protein>
    <submittedName>
        <fullName evidence="1">Uncharacterized protein</fullName>
    </submittedName>
</protein>
<gene>
    <name evidence="1" type="ORF">HKB35_21780</name>
</gene>